<dbReference type="PANTHER" id="PTHR42917">
    <property type="entry name" value="2,4-DIENOYL-COA REDUCTASE"/>
    <property type="match status" value="1"/>
</dbReference>
<dbReference type="PANTHER" id="PTHR42917:SF2">
    <property type="entry name" value="2,4-DIENOYL-COA REDUCTASE [(2E)-ENOYL-COA-PRODUCING]"/>
    <property type="match status" value="1"/>
</dbReference>
<dbReference type="InterPro" id="IPR013785">
    <property type="entry name" value="Aldolase_TIM"/>
</dbReference>
<feature type="domain" description="NADH:flavin oxidoreductase/NADH oxidase N-terminal" evidence="10">
    <location>
        <begin position="31"/>
        <end position="125"/>
    </location>
</feature>
<feature type="domain" description="FAD/NAD(P)-binding" evidence="11">
    <location>
        <begin position="380"/>
        <end position="604"/>
    </location>
</feature>
<keyword evidence="13" id="KW-1185">Reference proteome</keyword>
<dbReference type="EMBL" id="CP000478">
    <property type="protein sequence ID" value="ABK19248.1"/>
    <property type="molecule type" value="Genomic_DNA"/>
</dbReference>
<gene>
    <name evidence="12" type="ordered locus">Sfum_3578</name>
</gene>
<dbReference type="Pfam" id="PF00724">
    <property type="entry name" value="Oxidored_FMN"/>
    <property type="match status" value="2"/>
</dbReference>
<keyword evidence="7" id="KW-0560">Oxidoreductase</keyword>
<dbReference type="Pfam" id="PF07992">
    <property type="entry name" value="Pyr_redox_2"/>
    <property type="match status" value="1"/>
</dbReference>
<evidence type="ECO:0000256" key="9">
    <source>
        <dbReference type="ARBA" id="ARBA00023014"/>
    </source>
</evidence>
<dbReference type="InParanoid" id="A0LP96"/>
<keyword evidence="4" id="KW-0285">Flavoprotein</keyword>
<dbReference type="Proteomes" id="UP000001784">
    <property type="component" value="Chromosome"/>
</dbReference>
<name>A0LP96_SYNFM</name>
<evidence type="ECO:0000313" key="13">
    <source>
        <dbReference type="Proteomes" id="UP000001784"/>
    </source>
</evidence>
<dbReference type="eggNOG" id="COG1902">
    <property type="taxonomic scope" value="Bacteria"/>
</dbReference>
<dbReference type="Gene3D" id="3.40.50.720">
    <property type="entry name" value="NAD(P)-binding Rossmann-like Domain"/>
    <property type="match status" value="1"/>
</dbReference>
<dbReference type="AlphaFoldDB" id="A0LP96"/>
<keyword evidence="6" id="KW-0479">Metal-binding</keyword>
<dbReference type="InterPro" id="IPR051793">
    <property type="entry name" value="NADH:flavin_oxidoreductase"/>
</dbReference>
<evidence type="ECO:0000256" key="3">
    <source>
        <dbReference type="ARBA" id="ARBA00011048"/>
    </source>
</evidence>
<dbReference type="PRINTS" id="PR00368">
    <property type="entry name" value="FADPNR"/>
</dbReference>
<dbReference type="Gene3D" id="3.20.20.70">
    <property type="entry name" value="Aldolase class I"/>
    <property type="match status" value="1"/>
</dbReference>
<feature type="domain" description="NADH:flavin oxidoreductase/NADH oxidase N-terminal" evidence="10">
    <location>
        <begin position="134"/>
        <end position="335"/>
    </location>
</feature>
<dbReference type="SUPFAM" id="SSF51395">
    <property type="entry name" value="FMN-linked oxidoreductases"/>
    <property type="match status" value="1"/>
</dbReference>
<keyword evidence="5" id="KW-0288">FMN</keyword>
<reference evidence="12 13" key="1">
    <citation type="submission" date="2006-10" db="EMBL/GenBank/DDBJ databases">
        <title>Complete sequence of Syntrophobacter fumaroxidans MPOB.</title>
        <authorList>
            <consortium name="US DOE Joint Genome Institute"/>
            <person name="Copeland A."/>
            <person name="Lucas S."/>
            <person name="Lapidus A."/>
            <person name="Barry K."/>
            <person name="Detter J.C."/>
            <person name="Glavina del Rio T."/>
            <person name="Hammon N."/>
            <person name="Israni S."/>
            <person name="Pitluck S."/>
            <person name="Goltsman E.G."/>
            <person name="Martinez M."/>
            <person name="Schmutz J."/>
            <person name="Larimer F."/>
            <person name="Land M."/>
            <person name="Hauser L."/>
            <person name="Kyrpides N."/>
            <person name="Kim E."/>
            <person name="Boone D.R."/>
            <person name="Brockman F."/>
            <person name="Culley D."/>
            <person name="Ferry J."/>
            <person name="Gunsalus R."/>
            <person name="McInerney M.J."/>
            <person name="Morrison M."/>
            <person name="Plugge C."/>
            <person name="Rohlin L."/>
            <person name="Scholten J."/>
            <person name="Sieber J."/>
            <person name="Stams A.J.M."/>
            <person name="Worm P."/>
            <person name="Henstra A.M."/>
            <person name="Richardson P."/>
        </authorList>
    </citation>
    <scope>NUCLEOTIDE SEQUENCE [LARGE SCALE GENOMIC DNA]</scope>
    <source>
        <strain evidence="13">DSM 10017 / MPOB</strain>
    </source>
</reference>
<comment type="cofactor">
    <cofactor evidence="2">
        <name>[4Fe-4S] cluster</name>
        <dbReference type="ChEBI" id="CHEBI:49883"/>
    </cofactor>
</comment>
<organism evidence="12 13">
    <name type="scientific">Syntrophobacter fumaroxidans (strain DSM 10017 / MPOB)</name>
    <dbReference type="NCBI Taxonomy" id="335543"/>
    <lineage>
        <taxon>Bacteria</taxon>
        <taxon>Pseudomonadati</taxon>
        <taxon>Thermodesulfobacteriota</taxon>
        <taxon>Syntrophobacteria</taxon>
        <taxon>Syntrophobacterales</taxon>
        <taxon>Syntrophobacteraceae</taxon>
        <taxon>Syntrophobacter</taxon>
    </lineage>
</organism>
<dbReference type="HOGENOM" id="CLU_012153_1_2_7"/>
<comment type="cofactor">
    <cofactor evidence="1">
        <name>FMN</name>
        <dbReference type="ChEBI" id="CHEBI:58210"/>
    </cofactor>
</comment>
<dbReference type="GO" id="GO:0046872">
    <property type="term" value="F:metal ion binding"/>
    <property type="evidence" value="ECO:0007669"/>
    <property type="project" value="UniProtKB-KW"/>
</dbReference>
<dbReference type="InterPro" id="IPR023753">
    <property type="entry name" value="FAD/NAD-binding_dom"/>
</dbReference>
<evidence type="ECO:0000259" key="10">
    <source>
        <dbReference type="Pfam" id="PF00724"/>
    </source>
</evidence>
<accession>A0LP96</accession>
<dbReference type="OrthoDB" id="9784632at2"/>
<proteinExistence type="inferred from homology"/>
<dbReference type="GO" id="GO:0010181">
    <property type="term" value="F:FMN binding"/>
    <property type="evidence" value="ECO:0007669"/>
    <property type="project" value="InterPro"/>
</dbReference>
<dbReference type="KEGG" id="sfu:Sfum_3578"/>
<dbReference type="SUPFAM" id="SSF51905">
    <property type="entry name" value="FAD/NAD(P)-binding domain"/>
    <property type="match status" value="1"/>
</dbReference>
<dbReference type="InterPro" id="IPR036188">
    <property type="entry name" value="FAD/NAD-bd_sf"/>
</dbReference>
<comment type="similarity">
    <text evidence="3">In the N-terminal section; belongs to the NADH:flavin oxidoreductase/NADH oxidase family.</text>
</comment>
<keyword evidence="9" id="KW-0411">Iron-sulfur</keyword>
<evidence type="ECO:0000256" key="4">
    <source>
        <dbReference type="ARBA" id="ARBA00022630"/>
    </source>
</evidence>
<dbReference type="CDD" id="cd02803">
    <property type="entry name" value="OYE_like_FMN_family"/>
    <property type="match status" value="1"/>
</dbReference>
<evidence type="ECO:0000256" key="1">
    <source>
        <dbReference type="ARBA" id="ARBA00001917"/>
    </source>
</evidence>
<evidence type="ECO:0000313" key="12">
    <source>
        <dbReference type="EMBL" id="ABK19248.1"/>
    </source>
</evidence>
<evidence type="ECO:0000256" key="8">
    <source>
        <dbReference type="ARBA" id="ARBA00023004"/>
    </source>
</evidence>
<evidence type="ECO:0000256" key="5">
    <source>
        <dbReference type="ARBA" id="ARBA00022643"/>
    </source>
</evidence>
<evidence type="ECO:0000259" key="11">
    <source>
        <dbReference type="Pfam" id="PF07992"/>
    </source>
</evidence>
<dbReference type="GO" id="GO:0051536">
    <property type="term" value="F:iron-sulfur cluster binding"/>
    <property type="evidence" value="ECO:0007669"/>
    <property type="project" value="UniProtKB-KW"/>
</dbReference>
<evidence type="ECO:0000256" key="6">
    <source>
        <dbReference type="ARBA" id="ARBA00022723"/>
    </source>
</evidence>
<protein>
    <submittedName>
        <fullName evidence="12">NADH:flavin oxidoreductase/NADH oxidase</fullName>
    </submittedName>
</protein>
<dbReference type="eggNOG" id="COG0446">
    <property type="taxonomic scope" value="Bacteria"/>
</dbReference>
<dbReference type="STRING" id="335543.Sfum_3578"/>
<sequence length="642" mass="68738">MPLSECLSFNECGFLWSPGPGRKGVDMLISSPLVIKGRVFPNRCSMSPMVPNCAGEDGSVTEAYRNFYLARARARVGYIVLGGVYVHENGKGFPRQLGIHSDAVKTGLSELAQALGKYSRVGVQLSFKSLQRLPEDFKESEIAVCRKAFVEAAVRARDCGFDAIELHACHDYWLNFFLSPHFNHRRDAYGGSLENRSRLLREIVRDIRSAVGDSMILGVRLSMEEFVEDGLTLSETLQVGTWLEKLGVDYLSASGGIGKTQHRMSPPMEVPRGSLLYLAEALKRSVSVPVIGVGRLDRPEVFRKAVEEGCADIAGVGRSLIADPEYVAKVLDGRDEDIRPCLACNYCLLCLHRGEDVRCAVNPLVGRDLYRPVPLRGRLNVLVVGAGPAGLAAAAAAAERGAAVRLVEKDAVPGGMLNAGKVPPHKEPIQEFIDYLVKRAAACGVEIVTGHAVEASDIRALAPDRVIVATGSASIALRADGLEGNERVVLVESLLRSGRISTGGRYIVVGGGAAGLETAEFIAENGGSVTVIEMTETLGRGLHATRLNLMLENLARLNVAVMPNTRLVSVDGGAVRAETPGGPVVLGPFDTIVMAVGYRSEATLSRGLDPRFAATVIGDALQPRSIYEAVKEGFDAAVALKA</sequence>
<evidence type="ECO:0000256" key="7">
    <source>
        <dbReference type="ARBA" id="ARBA00023002"/>
    </source>
</evidence>
<evidence type="ECO:0000256" key="2">
    <source>
        <dbReference type="ARBA" id="ARBA00001966"/>
    </source>
</evidence>
<dbReference type="Gene3D" id="3.50.50.60">
    <property type="entry name" value="FAD/NAD(P)-binding domain"/>
    <property type="match status" value="1"/>
</dbReference>
<dbReference type="GO" id="GO:0016491">
    <property type="term" value="F:oxidoreductase activity"/>
    <property type="evidence" value="ECO:0007669"/>
    <property type="project" value="UniProtKB-KW"/>
</dbReference>
<keyword evidence="8" id="KW-0408">Iron</keyword>
<dbReference type="InterPro" id="IPR001155">
    <property type="entry name" value="OxRdtase_FMN_N"/>
</dbReference>
<dbReference type="RefSeq" id="WP_011700373.1">
    <property type="nucleotide sequence ID" value="NC_008554.1"/>
</dbReference>
<dbReference type="PRINTS" id="PR00469">
    <property type="entry name" value="PNDRDTASEII"/>
</dbReference>